<reference evidence="2" key="1">
    <citation type="journal article" date="2014" name="Cell">
        <title>The Architecture of a Scrambled Genome Reveals Massive Levels of Genomic Rearrangement during Development.</title>
        <authorList>
            <person name="Chen X."/>
            <person name="Bracht J.R."/>
            <person name="Goldman A.D."/>
            <person name="Dolzhenko E."/>
            <person name="Clay D.M."/>
            <person name="Swart E.C."/>
            <person name="Perlman D.H."/>
            <person name="Doak T.G."/>
            <person name="Stuart A."/>
            <person name="Amemiya C.T."/>
            <person name="Sebra R.P."/>
            <person name="Landweber L.F."/>
        </authorList>
    </citation>
    <scope>NUCLEOTIDE SEQUENCE [LARGE SCALE GENOMIC DNA]</scope>
    <source>
        <strain evidence="2">JRB310</strain>
    </source>
</reference>
<protein>
    <submittedName>
        <fullName evidence="1">Uncharacterized protein</fullName>
    </submittedName>
</protein>
<sequence>MMTMATTVEDQWLTSQAEKMAQRALKYKPKIAVAQMVVEEAVGLRSNNTIDTLANEKAQETKESSERLQ</sequence>
<organism evidence="1 2">
    <name type="scientific">Oxytricha trifallax</name>
    <dbReference type="NCBI Taxonomy" id="1172189"/>
    <lineage>
        <taxon>Eukaryota</taxon>
        <taxon>Sar</taxon>
        <taxon>Alveolata</taxon>
        <taxon>Ciliophora</taxon>
        <taxon>Intramacronucleata</taxon>
        <taxon>Spirotrichea</taxon>
        <taxon>Stichotrichia</taxon>
        <taxon>Sporadotrichida</taxon>
        <taxon>Oxytrichidae</taxon>
        <taxon>Oxytrichinae</taxon>
        <taxon>Oxytricha</taxon>
    </lineage>
</organism>
<dbReference type="EMBL" id="ARYC01009441">
    <property type="protein sequence ID" value="KEJ82637.1"/>
    <property type="molecule type" value="Genomic_DNA"/>
</dbReference>
<keyword evidence="2" id="KW-1185">Reference proteome</keyword>
<evidence type="ECO:0000313" key="2">
    <source>
        <dbReference type="Proteomes" id="UP000053232"/>
    </source>
</evidence>
<dbReference type="AlphaFoldDB" id="A0A073IB61"/>
<comment type="caution">
    <text evidence="1">The sequence shown here is derived from an EMBL/GenBank/DDBJ whole genome shotgun (WGS) entry which is preliminary data.</text>
</comment>
<evidence type="ECO:0000313" key="1">
    <source>
        <dbReference type="EMBL" id="KEJ82637.1"/>
    </source>
</evidence>
<proteinExistence type="predicted"/>
<accession>A0A073IB61</accession>
<name>A0A073IB61_9SPIT</name>
<dbReference type="Proteomes" id="UP000053232">
    <property type="component" value="Unassembled WGS sequence"/>
</dbReference>
<gene>
    <name evidence="1" type="ORF">OXYTRIMIC_796</name>
</gene>